<proteinExistence type="predicted"/>
<sequence>MTQLSHSNVWCAICGGPVASYNITSHYNRPKDCYKYDPDLVDPTDVEWTNQSQILGYNPSATANSKFYVSGPARIRRFLSLSSEAQQDPNLGGIDVRSLIVYKNEKCRERVIPFHPECYETLAWYLTGTPDTTKINKGALYRTFDRFSVVRKIRPLELRCLSLDYGDVNEAQGWYWKCIPGREYTVSNPQYRTQLQNEISSFISGSEFKSEALQFCYGARTGSNPLAALPETVMYAISEFLDNPSLLNLFCASWATFLSLRDSDSFWRKRIVTQLPYFTELHECLRNQSKSLESRDFRKIFLWAETASQPRAGVAKSMFPVANRRRIWMVCEQIESLYIREPRRQPTEQSYIRHQAVKSKLQVLGDTREPGLYFRSANFLRGWHELLLPWTIDLFWNSEGELSSIAVSFGEDQRIFGHEPQEKGAYQTTGSFPGGVWIKGFVFHIHASSVLRPWEACSWNYSSCMGVTVYLTDGSEHTYGQDGQHLFKMPFAVAENMAIIGIQGTLTAHKRYGVDPFIEKVWVLQARTDGGEKPSEVPEARAHEGSCWNAKTYMFKSMLTPDSDIRLKMCKGRVRYSGRWHSLVPLNTLVLANDTGQLSQIRSISAYLVRDKYSLSHCGAYCCDLGNLRLATDKETRYLRDRDDDGSIWPEQRWDTFEIDGRGGERIEEVKVFHGPYHDTAPTAIEIHTNRGRSVLWGVDMKRDENGGETNEHARLPIKLPTHLRTDDGFAIVGLVMGCGKVFGRWHSDNEIIDPHWERKQLMIGKDYMDEEVVRGPWTMEQYERRNEASIHTGMSKFGIITKRIVDDPKLVALR</sequence>
<dbReference type="PROSITE" id="PS50181">
    <property type="entry name" value="FBOX"/>
    <property type="match status" value="1"/>
</dbReference>
<dbReference type="OrthoDB" id="2571985at2759"/>
<accession>X0H062</accession>
<reference evidence="2" key="1">
    <citation type="submission" date="2011-11" db="EMBL/GenBank/DDBJ databases">
        <title>The Genome Sequence of Fusarium oxysporum PHW808.</title>
        <authorList>
            <consortium name="The Broad Institute Genome Sequencing Platform"/>
            <person name="Ma L.-J."/>
            <person name="Gale L.R."/>
            <person name="Schwartz D.C."/>
            <person name="Zhou S."/>
            <person name="Corby-Kistler H."/>
            <person name="Young S.K."/>
            <person name="Zeng Q."/>
            <person name="Gargeya S."/>
            <person name="Fitzgerald M."/>
            <person name="Haas B."/>
            <person name="Abouelleil A."/>
            <person name="Alvarado L."/>
            <person name="Arachchi H.M."/>
            <person name="Berlin A."/>
            <person name="Brown A."/>
            <person name="Chapman S.B."/>
            <person name="Chen Z."/>
            <person name="Dunbar C."/>
            <person name="Freedman E."/>
            <person name="Gearin G."/>
            <person name="Goldberg J."/>
            <person name="Griggs A."/>
            <person name="Gujja S."/>
            <person name="Heiman D."/>
            <person name="Howarth C."/>
            <person name="Larson L."/>
            <person name="Lui A."/>
            <person name="MacDonald P.J.P."/>
            <person name="Montmayeur A."/>
            <person name="Murphy C."/>
            <person name="Neiman D."/>
            <person name="Pearson M."/>
            <person name="Priest M."/>
            <person name="Roberts A."/>
            <person name="Saif S."/>
            <person name="Shea T."/>
            <person name="Shenoy N."/>
            <person name="Sisk P."/>
            <person name="Stolte C."/>
            <person name="Sykes S."/>
            <person name="Wortman J."/>
            <person name="Nusbaum C."/>
            <person name="Birren B."/>
        </authorList>
    </citation>
    <scope>NUCLEOTIDE SEQUENCE [LARGE SCALE GENOMIC DNA]</scope>
    <source>
        <strain evidence="2">54008</strain>
    </source>
</reference>
<organism evidence="2">
    <name type="scientific">Fusarium oxysporum f. sp. conglutinans race 2 54008</name>
    <dbReference type="NCBI Taxonomy" id="1089457"/>
    <lineage>
        <taxon>Eukaryota</taxon>
        <taxon>Fungi</taxon>
        <taxon>Dikarya</taxon>
        <taxon>Ascomycota</taxon>
        <taxon>Pezizomycotina</taxon>
        <taxon>Sordariomycetes</taxon>
        <taxon>Hypocreomycetidae</taxon>
        <taxon>Hypocreales</taxon>
        <taxon>Nectriaceae</taxon>
        <taxon>Fusarium</taxon>
        <taxon>Fusarium oxysporum species complex</taxon>
    </lineage>
</organism>
<dbReference type="EMBL" id="JH658920">
    <property type="protein sequence ID" value="EXL69272.1"/>
    <property type="molecule type" value="Genomic_DNA"/>
</dbReference>
<name>X0H062_FUSOX</name>
<reference evidence="2" key="2">
    <citation type="submission" date="2012-05" db="EMBL/GenBank/DDBJ databases">
        <title>The Genome Annotation of Fusarium oxysporum PHW808.</title>
        <authorList>
            <consortium name="The Broad Institute Genomics Platform"/>
            <person name="Ma L.-J."/>
            <person name="Corby-Kistler H."/>
            <person name="Broz K."/>
            <person name="Gale L.R."/>
            <person name="Jonkers W."/>
            <person name="O'Donnell K."/>
            <person name="Ploetz R."/>
            <person name="Steinberg C."/>
            <person name="Schwartz D.C."/>
            <person name="VanEtten H."/>
            <person name="Zhou S."/>
            <person name="Young S.K."/>
            <person name="Zeng Q."/>
            <person name="Gargeya S."/>
            <person name="Fitzgerald M."/>
            <person name="Abouelleil A."/>
            <person name="Alvarado L."/>
            <person name="Chapman S.B."/>
            <person name="Gainer-Dewar J."/>
            <person name="Goldberg J."/>
            <person name="Griggs A."/>
            <person name="Gujja S."/>
            <person name="Hansen M."/>
            <person name="Howarth C."/>
            <person name="Imamovic A."/>
            <person name="Ireland A."/>
            <person name="Larimer J."/>
            <person name="McCowan C."/>
            <person name="Murphy C."/>
            <person name="Pearson M."/>
            <person name="Poon T.W."/>
            <person name="Priest M."/>
            <person name="Roberts A."/>
            <person name="Saif S."/>
            <person name="Shea T."/>
            <person name="Sykes S."/>
            <person name="Wortman J."/>
            <person name="Nusbaum C."/>
            <person name="Birren B."/>
        </authorList>
    </citation>
    <scope>NUCLEOTIDE SEQUENCE</scope>
    <source>
        <strain evidence="2">54008</strain>
    </source>
</reference>
<evidence type="ECO:0000313" key="2">
    <source>
        <dbReference type="EMBL" id="EXL69272.1"/>
    </source>
</evidence>
<dbReference type="HOGENOM" id="CLU_357902_0_0_1"/>
<dbReference type="InterPro" id="IPR036047">
    <property type="entry name" value="F-box-like_dom_sf"/>
</dbReference>
<dbReference type="AlphaFoldDB" id="X0H062"/>
<feature type="domain" description="F-box" evidence="1">
    <location>
        <begin position="223"/>
        <end position="270"/>
    </location>
</feature>
<dbReference type="SUPFAM" id="SSF81383">
    <property type="entry name" value="F-box domain"/>
    <property type="match status" value="1"/>
</dbReference>
<evidence type="ECO:0000259" key="1">
    <source>
        <dbReference type="PROSITE" id="PS50181"/>
    </source>
</evidence>
<dbReference type="Proteomes" id="UP000030676">
    <property type="component" value="Unassembled WGS sequence"/>
</dbReference>
<protein>
    <recommendedName>
        <fullName evidence="1">F-box domain-containing protein</fullName>
    </recommendedName>
</protein>
<gene>
    <name evidence="2" type="ORF">FOPG_14767</name>
</gene>
<dbReference type="InterPro" id="IPR001810">
    <property type="entry name" value="F-box_dom"/>
</dbReference>